<feature type="chain" id="PRO_5031262953" description="WD40 repeat domain-containing protein" evidence="2">
    <location>
        <begin position="39"/>
        <end position="353"/>
    </location>
</feature>
<gene>
    <name evidence="3" type="ORF">HNQ09_000845</name>
</gene>
<dbReference type="Pfam" id="PF00400">
    <property type="entry name" value="WD40"/>
    <property type="match status" value="1"/>
</dbReference>
<dbReference type="RefSeq" id="WP_343057605.1">
    <property type="nucleotide sequence ID" value="NZ_JACHFN010000002.1"/>
</dbReference>
<sequence>MTSKSTALRRGRPHLGLSRLARPLLVLSALASAPPVRAAPGETRVPPDPLVLVGVAPPLQPGQAGAGEGGVVAVRGRYSSQVRLLDAVTGEARRAVLLPPEVRLDVPPALSADGRWLAVALTPDPLTRAGRVGVLSTFQPAPAGFQKLLVAGGLSGTLNLAFSPDGTRLAAGNRGGYAQLWDWAGVRRVTTVTSQSGYEPARLEFSPDSRLFAPLFRAQTKTRLFDALTGELRATLNGVGYGTFTPDSRGLLASRGRLVRLTDGRELPPPAYLAGTGGVIGFSADGTRVLVRRSGVDAQGREWLELREVASGRTLGALTRVWDGWPEALSPDGTTLIGGDGEGGLRLLPLAPR</sequence>
<feature type="repeat" description="WD" evidence="1">
    <location>
        <begin position="150"/>
        <end position="182"/>
    </location>
</feature>
<name>A0A7W8GDC8_9DEIO</name>
<dbReference type="PROSITE" id="PS50082">
    <property type="entry name" value="WD_REPEATS_2"/>
    <property type="match status" value="1"/>
</dbReference>
<comment type="caution">
    <text evidence="3">The sequence shown here is derived from an EMBL/GenBank/DDBJ whole genome shotgun (WGS) entry which is preliminary data.</text>
</comment>
<keyword evidence="4" id="KW-1185">Reference proteome</keyword>
<reference evidence="3 4" key="1">
    <citation type="submission" date="2020-08" db="EMBL/GenBank/DDBJ databases">
        <title>Genomic Encyclopedia of Type Strains, Phase IV (KMG-IV): sequencing the most valuable type-strain genomes for metagenomic binning, comparative biology and taxonomic classification.</title>
        <authorList>
            <person name="Goeker M."/>
        </authorList>
    </citation>
    <scope>NUCLEOTIDE SEQUENCE [LARGE SCALE GENOMIC DNA]</scope>
    <source>
        <strain evidence="3 4">DSM 101791</strain>
    </source>
</reference>
<dbReference type="SUPFAM" id="SSF50969">
    <property type="entry name" value="YVTN repeat-like/Quinoprotein amine dehydrogenase"/>
    <property type="match status" value="1"/>
</dbReference>
<keyword evidence="1" id="KW-0853">WD repeat</keyword>
<dbReference type="AlphaFoldDB" id="A0A7W8GDC8"/>
<evidence type="ECO:0000313" key="3">
    <source>
        <dbReference type="EMBL" id="MBB5233428.1"/>
    </source>
</evidence>
<keyword evidence="2" id="KW-0732">Signal</keyword>
<dbReference type="Proteomes" id="UP000525389">
    <property type="component" value="Unassembled WGS sequence"/>
</dbReference>
<dbReference type="Gene3D" id="2.130.10.10">
    <property type="entry name" value="YVTN repeat-like/Quinoprotein amine dehydrogenase"/>
    <property type="match status" value="1"/>
</dbReference>
<dbReference type="InterPro" id="IPR015943">
    <property type="entry name" value="WD40/YVTN_repeat-like_dom_sf"/>
</dbReference>
<feature type="signal peptide" evidence="2">
    <location>
        <begin position="1"/>
        <end position="38"/>
    </location>
</feature>
<dbReference type="InterPro" id="IPR011044">
    <property type="entry name" value="Quino_amine_DH_bsu"/>
</dbReference>
<evidence type="ECO:0000256" key="1">
    <source>
        <dbReference type="PROSITE-ProRule" id="PRU00221"/>
    </source>
</evidence>
<evidence type="ECO:0000313" key="4">
    <source>
        <dbReference type="Proteomes" id="UP000525389"/>
    </source>
</evidence>
<organism evidence="3 4">
    <name type="scientific">Deinococcus budaensis</name>
    <dbReference type="NCBI Taxonomy" id="1665626"/>
    <lineage>
        <taxon>Bacteria</taxon>
        <taxon>Thermotogati</taxon>
        <taxon>Deinococcota</taxon>
        <taxon>Deinococci</taxon>
        <taxon>Deinococcales</taxon>
        <taxon>Deinococcaceae</taxon>
        <taxon>Deinococcus</taxon>
    </lineage>
</organism>
<protein>
    <recommendedName>
        <fullName evidence="5">WD40 repeat domain-containing protein</fullName>
    </recommendedName>
</protein>
<evidence type="ECO:0000256" key="2">
    <source>
        <dbReference type="SAM" id="SignalP"/>
    </source>
</evidence>
<dbReference type="EMBL" id="JACHFN010000002">
    <property type="protein sequence ID" value="MBB5233428.1"/>
    <property type="molecule type" value="Genomic_DNA"/>
</dbReference>
<evidence type="ECO:0008006" key="5">
    <source>
        <dbReference type="Google" id="ProtNLM"/>
    </source>
</evidence>
<dbReference type="InterPro" id="IPR001680">
    <property type="entry name" value="WD40_rpt"/>
</dbReference>
<accession>A0A7W8GDC8</accession>
<proteinExistence type="predicted"/>